<dbReference type="HOGENOM" id="CLU_1186148_0_0_1"/>
<dbReference type="EnsemblMetazoa" id="HelroT177790">
    <property type="protein sequence ID" value="HelroP177790"/>
    <property type="gene ID" value="HelroG177790"/>
</dbReference>
<proteinExistence type="predicted"/>
<organism evidence="2 3">
    <name type="scientific">Helobdella robusta</name>
    <name type="common">Californian leech</name>
    <dbReference type="NCBI Taxonomy" id="6412"/>
    <lineage>
        <taxon>Eukaryota</taxon>
        <taxon>Metazoa</taxon>
        <taxon>Spiralia</taxon>
        <taxon>Lophotrochozoa</taxon>
        <taxon>Annelida</taxon>
        <taxon>Clitellata</taxon>
        <taxon>Hirudinea</taxon>
        <taxon>Rhynchobdellida</taxon>
        <taxon>Glossiphoniidae</taxon>
        <taxon>Helobdella</taxon>
    </lineage>
</organism>
<dbReference type="RefSeq" id="XP_009024189.1">
    <property type="nucleotide sequence ID" value="XM_009025941.1"/>
</dbReference>
<dbReference type="AlphaFoldDB" id="T1FCA0"/>
<protein>
    <submittedName>
        <fullName evidence="1 2">Uncharacterized protein</fullName>
    </submittedName>
</protein>
<evidence type="ECO:0000313" key="3">
    <source>
        <dbReference type="Proteomes" id="UP000015101"/>
    </source>
</evidence>
<evidence type="ECO:0000313" key="2">
    <source>
        <dbReference type="EnsemblMetazoa" id="HelroP177790"/>
    </source>
</evidence>
<dbReference type="EMBL" id="KB097304">
    <property type="protein sequence ID" value="ESN97730.1"/>
    <property type="molecule type" value="Genomic_DNA"/>
</dbReference>
<reference evidence="2" key="3">
    <citation type="submission" date="2015-06" db="UniProtKB">
        <authorList>
            <consortium name="EnsemblMetazoa"/>
        </authorList>
    </citation>
    <scope>IDENTIFICATION</scope>
</reference>
<dbReference type="InParanoid" id="T1FCA0"/>
<gene>
    <name evidence="2" type="primary">20206449</name>
    <name evidence="1" type="ORF">HELRODRAFT_177790</name>
</gene>
<keyword evidence="3" id="KW-1185">Reference proteome</keyword>
<accession>T1FCA0</accession>
<name>T1FCA0_HELRO</name>
<dbReference type="CTD" id="20206449"/>
<dbReference type="EMBL" id="AMQM01006185">
    <property type="status" value="NOT_ANNOTATED_CDS"/>
    <property type="molecule type" value="Genomic_DNA"/>
</dbReference>
<dbReference type="Proteomes" id="UP000015101">
    <property type="component" value="Unassembled WGS sequence"/>
</dbReference>
<sequence>MNKFLQFLFANFYKRPPPNETFSICLSQNCLCLTSGAKIEFKPKTEISETELRFKLSSNGKNRTDDISFLFFPIAPAPYVPHKKENIWKLHYKDVDSYSFTVQFVQLQNCFGYHNNAWYAMAKFESSNEDEFKQLMVFEDQIRKITIISLLEYITSECWINLNEHITKQKVDQIHRKLSSGEAVSSLLWDISLGEIDARDTDTEHGLGPRPCSVSTMDITMDITIPWYQLLIFS</sequence>
<dbReference type="GeneID" id="20206449"/>
<dbReference type="KEGG" id="hro:HELRODRAFT_177790"/>
<reference evidence="1 3" key="2">
    <citation type="journal article" date="2013" name="Nature">
        <title>Insights into bilaterian evolution from three spiralian genomes.</title>
        <authorList>
            <person name="Simakov O."/>
            <person name="Marletaz F."/>
            <person name="Cho S.J."/>
            <person name="Edsinger-Gonzales E."/>
            <person name="Havlak P."/>
            <person name="Hellsten U."/>
            <person name="Kuo D.H."/>
            <person name="Larsson T."/>
            <person name="Lv J."/>
            <person name="Arendt D."/>
            <person name="Savage R."/>
            <person name="Osoegawa K."/>
            <person name="de Jong P."/>
            <person name="Grimwood J."/>
            <person name="Chapman J.A."/>
            <person name="Shapiro H."/>
            <person name="Aerts A."/>
            <person name="Otillar R.P."/>
            <person name="Terry A.Y."/>
            <person name="Boore J.L."/>
            <person name="Grigoriev I.V."/>
            <person name="Lindberg D.R."/>
            <person name="Seaver E.C."/>
            <person name="Weisblat D.A."/>
            <person name="Putnam N.H."/>
            <person name="Rokhsar D.S."/>
        </authorList>
    </citation>
    <scope>NUCLEOTIDE SEQUENCE</scope>
</reference>
<reference evidence="3" key="1">
    <citation type="submission" date="2012-12" db="EMBL/GenBank/DDBJ databases">
        <authorList>
            <person name="Hellsten U."/>
            <person name="Grimwood J."/>
            <person name="Chapman J.A."/>
            <person name="Shapiro H."/>
            <person name="Aerts A."/>
            <person name="Otillar R.P."/>
            <person name="Terry A.Y."/>
            <person name="Boore J.L."/>
            <person name="Simakov O."/>
            <person name="Marletaz F."/>
            <person name="Cho S.-J."/>
            <person name="Edsinger-Gonzales E."/>
            <person name="Havlak P."/>
            <person name="Kuo D.-H."/>
            <person name="Larsson T."/>
            <person name="Lv J."/>
            <person name="Arendt D."/>
            <person name="Savage R."/>
            <person name="Osoegawa K."/>
            <person name="de Jong P."/>
            <person name="Lindberg D.R."/>
            <person name="Seaver E.C."/>
            <person name="Weisblat D.A."/>
            <person name="Putnam N.H."/>
            <person name="Grigoriev I.V."/>
            <person name="Rokhsar D.S."/>
        </authorList>
    </citation>
    <scope>NUCLEOTIDE SEQUENCE</scope>
</reference>
<evidence type="ECO:0000313" key="1">
    <source>
        <dbReference type="EMBL" id="ESN97730.1"/>
    </source>
</evidence>